<organism evidence="2 3">
    <name type="scientific">Coleofasciculus chthonoplastes PCC 7420</name>
    <dbReference type="NCBI Taxonomy" id="118168"/>
    <lineage>
        <taxon>Bacteria</taxon>
        <taxon>Bacillati</taxon>
        <taxon>Cyanobacteriota</taxon>
        <taxon>Cyanophyceae</taxon>
        <taxon>Coleofasciculales</taxon>
        <taxon>Coleofasciculaceae</taxon>
        <taxon>Coleofasciculus</taxon>
    </lineage>
</organism>
<proteinExistence type="predicted"/>
<protein>
    <submittedName>
        <fullName evidence="2">Uncharacterized protein</fullName>
    </submittedName>
</protein>
<keyword evidence="3" id="KW-1185">Reference proteome</keyword>
<evidence type="ECO:0000313" key="2">
    <source>
        <dbReference type="EMBL" id="EDX74148.1"/>
    </source>
</evidence>
<dbReference type="STRING" id="118168.MC7420_4133"/>
<dbReference type="HOGENOM" id="CLU_2552385_0_0_3"/>
<keyword evidence="1" id="KW-0812">Transmembrane</keyword>
<gene>
    <name evidence="2" type="ORF">MC7420_4133</name>
</gene>
<keyword evidence="1" id="KW-1133">Transmembrane helix</keyword>
<dbReference type="Proteomes" id="UP000003835">
    <property type="component" value="Unassembled WGS sequence"/>
</dbReference>
<feature type="transmembrane region" description="Helical" evidence="1">
    <location>
        <begin position="25"/>
        <end position="58"/>
    </location>
</feature>
<accession>B4VV05</accession>
<name>B4VV05_9CYAN</name>
<dbReference type="RefSeq" id="WP_006102453.1">
    <property type="nucleotide sequence ID" value="NZ_DS989854.1"/>
</dbReference>
<keyword evidence="1" id="KW-0472">Membrane</keyword>
<evidence type="ECO:0000256" key="1">
    <source>
        <dbReference type="SAM" id="Phobius"/>
    </source>
</evidence>
<dbReference type="EMBL" id="DS989854">
    <property type="protein sequence ID" value="EDX74148.1"/>
    <property type="molecule type" value="Genomic_DNA"/>
</dbReference>
<sequence>MTDRQTPPPQPANHFLERIDRLINWALVITLFLATVLVIPTNVRLGLVLLVLLGILYPDNKLPPSLKLAATVLGLILIEVVL</sequence>
<evidence type="ECO:0000313" key="3">
    <source>
        <dbReference type="Proteomes" id="UP000003835"/>
    </source>
</evidence>
<dbReference type="AlphaFoldDB" id="B4VV05"/>
<reference evidence="2 3" key="1">
    <citation type="submission" date="2008-07" db="EMBL/GenBank/DDBJ databases">
        <authorList>
            <person name="Tandeau de Marsac N."/>
            <person name="Ferriera S."/>
            <person name="Johnson J."/>
            <person name="Kravitz S."/>
            <person name="Beeson K."/>
            <person name="Sutton G."/>
            <person name="Rogers Y.-H."/>
            <person name="Friedman R."/>
            <person name="Frazier M."/>
            <person name="Venter J.C."/>
        </authorList>
    </citation>
    <scope>NUCLEOTIDE SEQUENCE [LARGE SCALE GENOMIC DNA]</scope>
    <source>
        <strain evidence="2 3">PCC 7420</strain>
    </source>
</reference>